<keyword evidence="7 11" id="KW-0963">Cytoplasm</keyword>
<evidence type="ECO:0000256" key="2">
    <source>
        <dbReference type="ARBA" id="ARBA00004989"/>
    </source>
</evidence>
<dbReference type="InterPro" id="IPR010766">
    <property type="entry name" value="DRTGG"/>
</dbReference>
<dbReference type="PANTHER" id="PTHR43356:SF3">
    <property type="entry name" value="PHOSPHATE ACETYLTRANSFERASE"/>
    <property type="match status" value="1"/>
</dbReference>
<dbReference type="KEGG" id="dph:EHF33_01605"/>
<evidence type="ECO:0000259" key="13">
    <source>
        <dbReference type="Pfam" id="PF07085"/>
    </source>
</evidence>
<name>A0A3G8YJI7_9DEIO</name>
<evidence type="ECO:0000256" key="5">
    <source>
        <dbReference type="ARBA" id="ARBA00012707"/>
    </source>
</evidence>
<dbReference type="Gene3D" id="3.40.50.10950">
    <property type="match status" value="1"/>
</dbReference>
<dbReference type="Pfam" id="PF07085">
    <property type="entry name" value="DRTGG"/>
    <property type="match status" value="1"/>
</dbReference>
<evidence type="ECO:0000256" key="4">
    <source>
        <dbReference type="ARBA" id="ARBA00009786"/>
    </source>
</evidence>
<dbReference type="EMBL" id="CP034183">
    <property type="protein sequence ID" value="AZI41611.1"/>
    <property type="molecule type" value="Genomic_DNA"/>
</dbReference>
<evidence type="ECO:0000256" key="11">
    <source>
        <dbReference type="PIRNR" id="PIRNR006107"/>
    </source>
</evidence>
<comment type="domain">
    <text evidence="11">The N-terminal region seems to be important for proper quaternary structure. The C-terminal region contains the substrate-binding site.</text>
</comment>
<evidence type="ECO:0000256" key="8">
    <source>
        <dbReference type="ARBA" id="ARBA00022679"/>
    </source>
</evidence>
<dbReference type="InterPro" id="IPR016475">
    <property type="entry name" value="P-Actrans_bac"/>
</dbReference>
<dbReference type="SUPFAM" id="SSF75138">
    <property type="entry name" value="HprK N-terminal domain-like"/>
    <property type="match status" value="1"/>
</dbReference>
<dbReference type="CDD" id="cd03109">
    <property type="entry name" value="DTBS"/>
    <property type="match status" value="1"/>
</dbReference>
<gene>
    <name evidence="14" type="ORF">EHF33_01605</name>
</gene>
<dbReference type="AlphaFoldDB" id="A0A3G8YJI7"/>
<reference evidence="14 15" key="1">
    <citation type="submission" date="2018-11" db="EMBL/GenBank/DDBJ databases">
        <title>Deinococcus shelandsis sp. nov., isolated from South Shetland Islands soil of Antarctica.</title>
        <authorList>
            <person name="Tian J."/>
        </authorList>
    </citation>
    <scope>NUCLEOTIDE SEQUENCE [LARGE SCALE GENOMIC DNA]</scope>
    <source>
        <strain evidence="14 15">S14-83T</strain>
    </source>
</reference>
<evidence type="ECO:0000256" key="7">
    <source>
        <dbReference type="ARBA" id="ARBA00022490"/>
    </source>
</evidence>
<accession>A0A3G8YJI7</accession>
<dbReference type="InterPro" id="IPR004614">
    <property type="entry name" value="P_AcTrfase"/>
</dbReference>
<dbReference type="SUPFAM" id="SSF53659">
    <property type="entry name" value="Isocitrate/Isopropylmalate dehydrogenase-like"/>
    <property type="match status" value="1"/>
</dbReference>
<dbReference type="InterPro" id="IPR027417">
    <property type="entry name" value="P-loop_NTPase"/>
</dbReference>
<dbReference type="Gene3D" id="3.40.50.10750">
    <property type="entry name" value="Isocitrate/Isopropylmalate dehydrogenase-like"/>
    <property type="match status" value="1"/>
</dbReference>
<dbReference type="Gene3D" id="3.40.50.300">
    <property type="entry name" value="P-loop containing nucleotide triphosphate hydrolases"/>
    <property type="match status" value="1"/>
</dbReference>
<dbReference type="GO" id="GO:0008959">
    <property type="term" value="F:phosphate acetyltransferase activity"/>
    <property type="evidence" value="ECO:0007669"/>
    <property type="project" value="UniProtKB-EC"/>
</dbReference>
<dbReference type="Pfam" id="PF01515">
    <property type="entry name" value="PTA_PTB"/>
    <property type="match status" value="1"/>
</dbReference>
<dbReference type="InterPro" id="IPR028979">
    <property type="entry name" value="Ser_kin/Pase_Hpr-like_N_sf"/>
</dbReference>
<dbReference type="InterPro" id="IPR002505">
    <property type="entry name" value="PTA_PTB"/>
</dbReference>
<protein>
    <recommendedName>
        <fullName evidence="6 11">Phosphate acetyltransferase</fullName>
        <ecNumber evidence="5 11">2.3.1.8</ecNumber>
    </recommendedName>
    <alternativeName>
        <fullName evidence="10 11">Phosphotransacetylase</fullName>
    </alternativeName>
</protein>
<evidence type="ECO:0000313" key="15">
    <source>
        <dbReference type="Proteomes" id="UP000276417"/>
    </source>
</evidence>
<dbReference type="SUPFAM" id="SSF52540">
    <property type="entry name" value="P-loop containing nucleoside triphosphate hydrolases"/>
    <property type="match status" value="1"/>
</dbReference>
<evidence type="ECO:0000313" key="14">
    <source>
        <dbReference type="EMBL" id="AZI41611.1"/>
    </source>
</evidence>
<dbReference type="PIRSF" id="PIRSF006107">
    <property type="entry name" value="PhpActrans_proteobac"/>
    <property type="match status" value="1"/>
</dbReference>
<dbReference type="Gene3D" id="3.40.1390.20">
    <property type="entry name" value="HprK N-terminal domain-like"/>
    <property type="match status" value="1"/>
</dbReference>
<organism evidence="14 15">
    <name type="scientific">Deinococcus psychrotolerans</name>
    <dbReference type="NCBI Taxonomy" id="2489213"/>
    <lineage>
        <taxon>Bacteria</taxon>
        <taxon>Thermotogati</taxon>
        <taxon>Deinococcota</taxon>
        <taxon>Deinococci</taxon>
        <taxon>Deinococcales</taxon>
        <taxon>Deinococcaceae</taxon>
        <taxon>Deinococcus</taxon>
    </lineage>
</organism>
<dbReference type="InterPro" id="IPR042113">
    <property type="entry name" value="P_AcTrfase_dom1"/>
</dbReference>
<dbReference type="Pfam" id="PF13500">
    <property type="entry name" value="AAA_26"/>
    <property type="match status" value="1"/>
</dbReference>
<dbReference type="PANTHER" id="PTHR43356">
    <property type="entry name" value="PHOSPHATE ACETYLTRANSFERASE"/>
    <property type="match status" value="1"/>
</dbReference>
<evidence type="ECO:0000256" key="6">
    <source>
        <dbReference type="ARBA" id="ARBA00021528"/>
    </source>
</evidence>
<comment type="pathway">
    <text evidence="2 11">Metabolic intermediate biosynthesis; acetyl-CoA biosynthesis; acetyl-CoA from acetate: step 2/2.</text>
</comment>
<dbReference type="InterPro" id="IPR042112">
    <property type="entry name" value="P_AcTrfase_dom2"/>
</dbReference>
<dbReference type="NCBIfam" id="NF004167">
    <property type="entry name" value="PRK05632.1"/>
    <property type="match status" value="1"/>
</dbReference>
<proteinExistence type="inferred from homology"/>
<sequence>MTTTFFVGPVGQDVGLTSLALGLARALSRSGASVAFLKPIAQDHSAADRSTVFARTFLQTVPDPLPRAHAEMLLGREDSDDLLEEIVALAEQARSGADIVVVEGLNLSGGNSYAGGLNALISRTLGAEAVLVASMRGLDTGMGAGALGDSLEITARDYDRSDGGGLAGLILNHVPLGTDFGAALAELRRHAPSLAGGKLPLLGVVGEQTELYAPRTGDVARTLGAVILNEGELNTRRVISTVVSARSAPYVADLLRPGALVVAPGDREDIVMAASLAHLSGVPLAGLLLTADSAPDDSIARLCRSALSGSMPVLQVAANTYTTAGRLTQMERKIPLDDLERLERTLEFMADRLDIQPLKGLLSGTAPLRERRMTPPAFRHYLVEQSRAAAKRVVLPEGDEPRTIKAAVICHEKGIARCVLLAPPERVRAVAEAQGVTLPPELEILDPETVRGRYVAPMVEQRRSKGLTEPMAEAQLEDNVVLGTMMLSLGEVDGLVSGAVHTTANTVRPALQLIKTAPGAALVSSIFFMLMPEQVLVYGDAAINPNPNAQELADIAIQSADSAAAFGIEPRIAMLSYSTGTSGSGEDVEKVAEATRLVKERRPDLNVDGPLQYDAASVLSVGQQKAPGSSVAGRATVFIFPDLNTGNTTYKAVQRSAGVVAVGPMLQGLRKPVNDLSRGALVDDIVYTIALTAIQAAQVSKAGETATELPGGG</sequence>
<comment type="catalytic activity">
    <reaction evidence="11">
        <text>acetyl-CoA + phosphate = acetyl phosphate + CoA</text>
        <dbReference type="Rhea" id="RHEA:19521"/>
        <dbReference type="ChEBI" id="CHEBI:22191"/>
        <dbReference type="ChEBI" id="CHEBI:43474"/>
        <dbReference type="ChEBI" id="CHEBI:57287"/>
        <dbReference type="ChEBI" id="CHEBI:57288"/>
        <dbReference type="EC" id="2.3.1.8"/>
    </reaction>
</comment>
<dbReference type="NCBIfam" id="NF007233">
    <property type="entry name" value="PRK09653.1"/>
    <property type="match status" value="1"/>
</dbReference>
<dbReference type="EC" id="2.3.1.8" evidence="5 11"/>
<dbReference type="Proteomes" id="UP000276417">
    <property type="component" value="Chromosome 1"/>
</dbReference>
<evidence type="ECO:0000256" key="10">
    <source>
        <dbReference type="ARBA" id="ARBA00031108"/>
    </source>
</evidence>
<comment type="similarity">
    <text evidence="4 11">In the N-terminal section; belongs to the CobB/CobQ family.</text>
</comment>
<keyword evidence="9 11" id="KW-0012">Acyltransferase</keyword>
<dbReference type="OrthoDB" id="9805787at2"/>
<comment type="function">
    <text evidence="11">Involved in acetate metabolism.</text>
</comment>
<dbReference type="UniPathway" id="UPA00340">
    <property type="reaction ID" value="UER00459"/>
</dbReference>
<comment type="subcellular location">
    <subcellularLocation>
        <location evidence="1 11">Cytoplasm</location>
    </subcellularLocation>
</comment>
<dbReference type="GO" id="GO:0006085">
    <property type="term" value="P:acetyl-CoA biosynthetic process"/>
    <property type="evidence" value="ECO:0007669"/>
    <property type="project" value="UniProtKB-UniPathway"/>
</dbReference>
<dbReference type="InterPro" id="IPR050500">
    <property type="entry name" value="Phos_Acetyltrans/Butyryltrans"/>
</dbReference>
<keyword evidence="8 11" id="KW-0808">Transferase</keyword>
<feature type="domain" description="Phosphate acetyl/butaryl transferase" evidence="12">
    <location>
        <begin position="378"/>
        <end position="693"/>
    </location>
</feature>
<feature type="domain" description="DRTGG" evidence="13">
    <location>
        <begin position="218"/>
        <end position="330"/>
    </location>
</feature>
<evidence type="ECO:0000256" key="3">
    <source>
        <dbReference type="ARBA" id="ARBA00008756"/>
    </source>
</evidence>
<evidence type="ECO:0000256" key="9">
    <source>
        <dbReference type="ARBA" id="ARBA00023315"/>
    </source>
</evidence>
<dbReference type="NCBIfam" id="TIGR00651">
    <property type="entry name" value="pta"/>
    <property type="match status" value="1"/>
</dbReference>
<dbReference type="RefSeq" id="WP_124867325.1">
    <property type="nucleotide sequence ID" value="NZ_CP034183.1"/>
</dbReference>
<evidence type="ECO:0000256" key="1">
    <source>
        <dbReference type="ARBA" id="ARBA00004496"/>
    </source>
</evidence>
<comment type="similarity">
    <text evidence="3 11">In the C-terminal section; belongs to the phosphate acetyltransferase and butyryltransferase family.</text>
</comment>
<keyword evidence="15" id="KW-1185">Reference proteome</keyword>
<dbReference type="FunFam" id="3.40.50.10750:FF:000001">
    <property type="entry name" value="Phosphate acetyltransferase"/>
    <property type="match status" value="1"/>
</dbReference>
<dbReference type="GO" id="GO:0005737">
    <property type="term" value="C:cytoplasm"/>
    <property type="evidence" value="ECO:0007669"/>
    <property type="project" value="UniProtKB-SubCell"/>
</dbReference>
<evidence type="ECO:0000259" key="12">
    <source>
        <dbReference type="Pfam" id="PF01515"/>
    </source>
</evidence>